<dbReference type="KEGG" id="roz:CBI38_22495"/>
<dbReference type="Proteomes" id="UP000245711">
    <property type="component" value="Chromosome"/>
</dbReference>
<dbReference type="Gene3D" id="3.30.1540.10">
    <property type="entry name" value="formyl-coa transferase, domain 3"/>
    <property type="match status" value="2"/>
</dbReference>
<evidence type="ECO:0000256" key="1">
    <source>
        <dbReference type="ARBA" id="ARBA00022679"/>
    </source>
</evidence>
<dbReference type="Pfam" id="PF02515">
    <property type="entry name" value="CoA_transf_3"/>
    <property type="match status" value="2"/>
</dbReference>
<keyword evidence="3" id="KW-1185">Reference proteome</keyword>
<dbReference type="Gene3D" id="3.40.50.10540">
    <property type="entry name" value="Crotonobetainyl-coa:carnitine coa-transferase, domain 1"/>
    <property type="match status" value="2"/>
</dbReference>
<accession>A0A2S2BZ50</accession>
<dbReference type="PANTHER" id="PTHR48207">
    <property type="entry name" value="SUCCINATE--HYDROXYMETHYLGLUTARATE COA-TRANSFERASE"/>
    <property type="match status" value="1"/>
</dbReference>
<dbReference type="SUPFAM" id="SSF89796">
    <property type="entry name" value="CoA-transferase family III (CaiB/BaiF)"/>
    <property type="match status" value="2"/>
</dbReference>
<keyword evidence="1" id="KW-0808">Transferase</keyword>
<dbReference type="RefSeq" id="WP_109332390.1">
    <property type="nucleotide sequence ID" value="NZ_CP021354.1"/>
</dbReference>
<dbReference type="EMBL" id="CP021354">
    <property type="protein sequence ID" value="AWK73915.1"/>
    <property type="molecule type" value="Genomic_DNA"/>
</dbReference>
<protein>
    <submittedName>
        <fullName evidence="2">Carnitine dehydratase</fullName>
    </submittedName>
</protein>
<organism evidence="2 3">
    <name type="scientific">Rhodococcus oxybenzonivorans</name>
    <dbReference type="NCBI Taxonomy" id="1990687"/>
    <lineage>
        <taxon>Bacteria</taxon>
        <taxon>Bacillati</taxon>
        <taxon>Actinomycetota</taxon>
        <taxon>Actinomycetes</taxon>
        <taxon>Mycobacteriales</taxon>
        <taxon>Nocardiaceae</taxon>
        <taxon>Rhodococcus</taxon>
    </lineage>
</organism>
<evidence type="ECO:0000313" key="2">
    <source>
        <dbReference type="EMBL" id="AWK73915.1"/>
    </source>
</evidence>
<dbReference type="OrthoDB" id="9797653at2"/>
<dbReference type="InterPro" id="IPR003673">
    <property type="entry name" value="CoA-Trfase_fam_III"/>
</dbReference>
<proteinExistence type="predicted"/>
<name>A0A2S2BZ50_9NOCA</name>
<dbReference type="PANTHER" id="PTHR48207:SF3">
    <property type="entry name" value="SUCCINATE--HYDROXYMETHYLGLUTARATE COA-TRANSFERASE"/>
    <property type="match status" value="1"/>
</dbReference>
<gene>
    <name evidence="2" type="ORF">CBI38_22495</name>
</gene>
<dbReference type="InterPro" id="IPR023606">
    <property type="entry name" value="CoA-Trfase_III_dom_1_sf"/>
</dbReference>
<dbReference type="InterPro" id="IPR050483">
    <property type="entry name" value="CoA-transferase_III_domain"/>
</dbReference>
<dbReference type="InterPro" id="IPR044855">
    <property type="entry name" value="CoA-Trfase_III_dom3_sf"/>
</dbReference>
<reference evidence="2 3" key="1">
    <citation type="submission" date="2017-05" db="EMBL/GenBank/DDBJ databases">
        <title>Isolation of Rhodococcus sp. S2-17 biodegrading of BP-3.</title>
        <authorList>
            <person name="Lee Y."/>
            <person name="Kim K.H."/>
            <person name="Chun B.H."/>
            <person name="Jung H.S."/>
            <person name="Jeon C.O."/>
        </authorList>
    </citation>
    <scope>NUCLEOTIDE SEQUENCE [LARGE SCALE GENOMIC DNA]</scope>
    <source>
        <strain evidence="2 3">S2-17</strain>
    </source>
</reference>
<dbReference type="AlphaFoldDB" id="A0A2S2BZ50"/>
<evidence type="ECO:0000313" key="3">
    <source>
        <dbReference type="Proteomes" id="UP000245711"/>
    </source>
</evidence>
<sequence>MPQPSDAVHSLSTGTLLDGIRVVEVSSRASGAYAGRLFSVLGAAVTRYGPRLDIAAVGETADVTERWFHQGKQVHDTAGLPDPAHVVAAADLLVVETDSADSAWCEWASACIAAAGDMASPPIVVRVDGAIVDGHPIPSDSLTTGAWSAVSWSIGDADKPPLTLPFDLADFQAALYAAAAGLAALLADPANRDLRSVEVAGRDVLAYYVGMITANFLPYERPWTRDGARPPGSAGVYPASIFPCKDGHVVLMCRNQREWGALLEAMGSPAWSRDEKFTDPRVVARAHADEADSYLEPWIRAQTIDELMVMGRERGLAVAPIRSMREALDEEQFAFRGFLSGDTANKDVRSATVPWHLHELSSGATGTREWKVTGSAEEPSRLLQGLRVLDLSWVWSGPLTTSVLGDLGAEVIKVEHGGHMDTGRLRGKARRGGVEVEGPEHEATPYFNQMNHGKRSITVDMKDERGRVVLLDLVEQCDVVVENMRPGALARLGLSYEDFAERNPSVVMLSMSMAGQEGPLRTMKGYAGIMAAMSGMESLIGYDEHNIVGSLSPALGDPNAAGHALTVLLAALVRRRRTGRGAWIDLSQIEALLCVLPAPIIQAQLEPHIEVPANTHSRFAPHGHFPCKGDDRWVALSVRNEHWSAFVAVASEAQFASNPRWSDAAERVRSRAELEAAIAEWSAERDREDLVESLLAEGIPAAPVASYEDMSSSSWAKERELTVSVPHLYLGDTDVYVVPWKFGGQSAGRALSAPLLGADTDDVLHDLLAFDSERIAQLRADGVLR</sequence>
<dbReference type="GO" id="GO:0008410">
    <property type="term" value="F:CoA-transferase activity"/>
    <property type="evidence" value="ECO:0007669"/>
    <property type="project" value="TreeGrafter"/>
</dbReference>